<dbReference type="Gene3D" id="3.40.50.150">
    <property type="entry name" value="Vaccinia Virus protein VP39"/>
    <property type="match status" value="1"/>
</dbReference>
<reference evidence="11 12" key="1">
    <citation type="submission" date="2019-03" db="EMBL/GenBank/DDBJ databases">
        <title>Single cell metagenomics reveals metabolic interactions within the superorganism composed of flagellate Streblomastix strix and complex community of Bacteroidetes bacteria on its surface.</title>
        <authorList>
            <person name="Treitli S.C."/>
            <person name="Kolisko M."/>
            <person name="Husnik F."/>
            <person name="Keeling P."/>
            <person name="Hampl V."/>
        </authorList>
    </citation>
    <scope>NUCLEOTIDE SEQUENCE [LARGE SCALE GENOMIC DNA]</scope>
    <source>
        <strain evidence="11">ST1C</strain>
    </source>
</reference>
<dbReference type="Proteomes" id="UP000324800">
    <property type="component" value="Unassembled WGS sequence"/>
</dbReference>
<evidence type="ECO:0000259" key="10">
    <source>
        <dbReference type="Pfam" id="PF08241"/>
    </source>
</evidence>
<dbReference type="EMBL" id="SNRW01010094">
    <property type="protein sequence ID" value="KAA6377030.1"/>
    <property type="molecule type" value="Genomic_DNA"/>
</dbReference>
<dbReference type="InterPro" id="IPR029063">
    <property type="entry name" value="SAM-dependent_MTases_sf"/>
</dbReference>
<evidence type="ECO:0000256" key="1">
    <source>
        <dbReference type="ARBA" id="ARBA00004141"/>
    </source>
</evidence>
<keyword evidence="6 8" id="KW-1133">Transmembrane helix</keyword>
<keyword evidence="4" id="KW-0808">Transferase</keyword>
<feature type="domain" description="Methyltransferase type 11" evidence="10">
    <location>
        <begin position="339"/>
        <end position="441"/>
    </location>
</feature>
<feature type="transmembrane region" description="Helical" evidence="8">
    <location>
        <begin position="6"/>
        <end position="24"/>
    </location>
</feature>
<dbReference type="InterPro" id="IPR013216">
    <property type="entry name" value="Methyltransf_11"/>
</dbReference>
<accession>A0A5J4V3U0</accession>
<keyword evidence="5 8" id="KW-0812">Transmembrane</keyword>
<evidence type="ECO:0000256" key="4">
    <source>
        <dbReference type="ARBA" id="ARBA00022679"/>
    </source>
</evidence>
<keyword evidence="7 8" id="KW-0472">Membrane</keyword>
<feature type="domain" description="Sodium/calcium exchanger membrane region" evidence="9">
    <location>
        <begin position="124"/>
        <end position="227"/>
    </location>
</feature>
<dbReference type="PANTHER" id="PTHR12176:SF79">
    <property type="entry name" value="METHYLTRANSFERASE TYPE 11 DOMAIN-CONTAINING PROTEIN"/>
    <property type="match status" value="1"/>
</dbReference>
<sequence>MDQSLITILVLVADLYLVPSLLYFSNLIGLSDELSGVLILSIGNAAPDVFSQISTSGNLKLSISESIGSSLFADIPTLFFIFIVYSFLLITRLISTIFAIILLCSYVAYIVLSLWFELASELAAEVVASAILFHVSSSFISSTLLVWCSAIGDYITDILFAIKGYSLISVSASIAAPIFQSLVGLSLSIISSTFLQDKDITSSFISIDKSDFKMFGTLLFGFFSAITILQITCIILGKSHEEKSNNNCQINGDKAAIIDYKVDGSVANGGIQTNSVKISRQKQNMGLEKTSHSFLMQYGKVEYWEERYKTDRQAFDWFQRYDGLKALINEFIPKDKNILQVGVGTSRLQEDMYDDGYKTILSIDNSKNAIELLKKRIEDRKGLQYEVFNALELENKGDAVFDAVIDKGTLDSLLCGEGSHINVEKMLVGISKVLKRGGVFIEISYGSRPNRLAYMDGPEFGWTITERELPKPKIGDEKKEDEKQEFHYVYICKKK</sequence>
<evidence type="ECO:0000256" key="2">
    <source>
        <dbReference type="ARBA" id="ARBA00008361"/>
    </source>
</evidence>
<dbReference type="OrthoDB" id="411785at2759"/>
<comment type="similarity">
    <text evidence="2">Belongs to the methyltransferase superfamily.</text>
</comment>
<evidence type="ECO:0000256" key="7">
    <source>
        <dbReference type="ARBA" id="ARBA00023136"/>
    </source>
</evidence>
<organism evidence="11 12">
    <name type="scientific">Streblomastix strix</name>
    <dbReference type="NCBI Taxonomy" id="222440"/>
    <lineage>
        <taxon>Eukaryota</taxon>
        <taxon>Metamonada</taxon>
        <taxon>Preaxostyla</taxon>
        <taxon>Oxymonadida</taxon>
        <taxon>Streblomastigidae</taxon>
        <taxon>Streblomastix</taxon>
    </lineage>
</organism>
<proteinExistence type="inferred from homology"/>
<evidence type="ECO:0000256" key="8">
    <source>
        <dbReference type="SAM" id="Phobius"/>
    </source>
</evidence>
<comment type="subcellular location">
    <subcellularLocation>
        <location evidence="1">Membrane</location>
        <topology evidence="1">Multi-pass membrane protein</topology>
    </subcellularLocation>
</comment>
<evidence type="ECO:0000256" key="3">
    <source>
        <dbReference type="ARBA" id="ARBA00022603"/>
    </source>
</evidence>
<dbReference type="Gene3D" id="1.20.1420.30">
    <property type="entry name" value="NCX, central ion-binding region"/>
    <property type="match status" value="1"/>
</dbReference>
<dbReference type="Pfam" id="PF08241">
    <property type="entry name" value="Methyltransf_11"/>
    <property type="match status" value="1"/>
</dbReference>
<feature type="transmembrane region" description="Helical" evidence="8">
    <location>
        <begin position="97"/>
        <end position="116"/>
    </location>
</feature>
<dbReference type="SUPFAM" id="SSF53335">
    <property type="entry name" value="S-adenosyl-L-methionine-dependent methyltransferases"/>
    <property type="match status" value="1"/>
</dbReference>
<dbReference type="FunFam" id="3.40.50.150:FF:000217">
    <property type="entry name" value="Methyltransferase protein 13"/>
    <property type="match status" value="1"/>
</dbReference>
<feature type="transmembrane region" description="Helical" evidence="8">
    <location>
        <begin position="128"/>
        <end position="155"/>
    </location>
</feature>
<evidence type="ECO:0008006" key="13">
    <source>
        <dbReference type="Google" id="ProtNLM"/>
    </source>
</evidence>
<comment type="caution">
    <text evidence="11">The sequence shown here is derived from an EMBL/GenBank/DDBJ whole genome shotgun (WGS) entry which is preliminary data.</text>
</comment>
<dbReference type="CDD" id="cd02440">
    <property type="entry name" value="AdoMet_MTases"/>
    <property type="match status" value="1"/>
</dbReference>
<dbReference type="InterPro" id="IPR004837">
    <property type="entry name" value="NaCa_Exmemb"/>
</dbReference>
<dbReference type="InterPro" id="IPR044880">
    <property type="entry name" value="NCX_ion-bd_dom_sf"/>
</dbReference>
<dbReference type="Pfam" id="PF01699">
    <property type="entry name" value="Na_Ca_ex"/>
    <property type="match status" value="2"/>
</dbReference>
<feature type="domain" description="Sodium/calcium exchanger membrane region" evidence="9">
    <location>
        <begin position="6"/>
        <end position="72"/>
    </location>
</feature>
<feature type="transmembrane region" description="Helical" evidence="8">
    <location>
        <begin position="215"/>
        <end position="237"/>
    </location>
</feature>
<gene>
    <name evidence="11" type="ORF">EZS28_027443</name>
</gene>
<evidence type="ECO:0000313" key="12">
    <source>
        <dbReference type="Proteomes" id="UP000324800"/>
    </source>
</evidence>
<name>A0A5J4V3U0_9EUKA</name>
<dbReference type="PANTHER" id="PTHR12176">
    <property type="entry name" value="SAM-DEPENDENT METHYLTRANSFERASE SUPERFAMILY PROTEIN"/>
    <property type="match status" value="1"/>
</dbReference>
<dbReference type="GO" id="GO:0008757">
    <property type="term" value="F:S-adenosylmethionine-dependent methyltransferase activity"/>
    <property type="evidence" value="ECO:0007669"/>
    <property type="project" value="InterPro"/>
</dbReference>
<evidence type="ECO:0000259" key="9">
    <source>
        <dbReference type="Pfam" id="PF01699"/>
    </source>
</evidence>
<dbReference type="GO" id="GO:0016020">
    <property type="term" value="C:membrane"/>
    <property type="evidence" value="ECO:0007669"/>
    <property type="project" value="UniProtKB-SubCell"/>
</dbReference>
<keyword evidence="3" id="KW-0489">Methyltransferase</keyword>
<dbReference type="GO" id="GO:0032259">
    <property type="term" value="P:methylation"/>
    <property type="evidence" value="ECO:0007669"/>
    <property type="project" value="UniProtKB-KW"/>
</dbReference>
<dbReference type="InterPro" id="IPR051419">
    <property type="entry name" value="Lys/N-term_MeTrsfase_sf"/>
</dbReference>
<feature type="transmembrane region" description="Helical" evidence="8">
    <location>
        <begin position="167"/>
        <end position="195"/>
    </location>
</feature>
<dbReference type="GO" id="GO:0055085">
    <property type="term" value="P:transmembrane transport"/>
    <property type="evidence" value="ECO:0007669"/>
    <property type="project" value="InterPro"/>
</dbReference>
<feature type="transmembrane region" description="Helical" evidence="8">
    <location>
        <begin position="67"/>
        <end position="90"/>
    </location>
</feature>
<evidence type="ECO:0000256" key="6">
    <source>
        <dbReference type="ARBA" id="ARBA00022989"/>
    </source>
</evidence>
<evidence type="ECO:0000256" key="5">
    <source>
        <dbReference type="ARBA" id="ARBA00022692"/>
    </source>
</evidence>
<dbReference type="AlphaFoldDB" id="A0A5J4V3U0"/>
<evidence type="ECO:0000313" key="11">
    <source>
        <dbReference type="EMBL" id="KAA6377030.1"/>
    </source>
</evidence>
<protein>
    <recommendedName>
        <fullName evidence="13">Methyltransferase type 11 domain-containing protein</fullName>
    </recommendedName>
</protein>